<evidence type="ECO:0000256" key="1">
    <source>
        <dbReference type="SAM" id="MobiDB-lite"/>
    </source>
</evidence>
<name>A0A1H9S5L1_9PSEU</name>
<evidence type="ECO:0000313" key="3">
    <source>
        <dbReference type="EMBL" id="SER80261.1"/>
    </source>
</evidence>
<keyword evidence="2" id="KW-0472">Membrane</keyword>
<keyword evidence="4" id="KW-1185">Reference proteome</keyword>
<keyword evidence="2" id="KW-1133">Transmembrane helix</keyword>
<feature type="compositionally biased region" description="Low complexity" evidence="1">
    <location>
        <begin position="173"/>
        <end position="211"/>
    </location>
</feature>
<feature type="transmembrane region" description="Helical" evidence="2">
    <location>
        <begin position="122"/>
        <end position="144"/>
    </location>
</feature>
<dbReference type="STRING" id="155974.SAMN04487818_105284"/>
<feature type="region of interest" description="Disordered" evidence="1">
    <location>
        <begin position="1"/>
        <end position="27"/>
    </location>
</feature>
<feature type="transmembrane region" description="Helical" evidence="2">
    <location>
        <begin position="41"/>
        <end position="65"/>
    </location>
</feature>
<dbReference type="Pfam" id="PF17270">
    <property type="entry name" value="DUF5336"/>
    <property type="match status" value="1"/>
</dbReference>
<dbReference type="EMBL" id="FOGI01000005">
    <property type="protein sequence ID" value="SER80261.1"/>
    <property type="molecule type" value="Genomic_DNA"/>
</dbReference>
<sequence>MTYPGAPGGYPGPGQPQPQPQPGFGPPPVGSRFTLAQTLNLVVIGLGALNLFLGFAPVAASISFYEGGLGWVPGLLFVGALLALPAVLPGDKKVGVQSVAVVLGAALAYLFTVFASSGELKAGGIMVLIFGLVQALLSVGAFLYEAELLKPPAPRQHHGHFGQPGGYNPNPPSGQFQQPYGQPPVQQQPPQQQQPGGQTTFAPQQGQFGQPPHAPGTPPGGYPQQG</sequence>
<keyword evidence="2" id="KW-0812">Transmembrane</keyword>
<feature type="compositionally biased region" description="Pro residues" evidence="1">
    <location>
        <begin position="212"/>
        <end position="226"/>
    </location>
</feature>
<proteinExistence type="predicted"/>
<protein>
    <recommendedName>
        <fullName evidence="5">34 kDa antigenic protein</fullName>
    </recommendedName>
</protein>
<reference evidence="4" key="1">
    <citation type="submission" date="2016-10" db="EMBL/GenBank/DDBJ databases">
        <authorList>
            <person name="Varghese N."/>
            <person name="Submissions S."/>
        </authorList>
    </citation>
    <scope>NUCLEOTIDE SEQUENCE [LARGE SCALE GENOMIC DNA]</scope>
    <source>
        <strain evidence="4">DSM 44260</strain>
    </source>
</reference>
<dbReference type="InterPro" id="IPR035166">
    <property type="entry name" value="DUF5336"/>
</dbReference>
<accession>A0A1H9S5L1</accession>
<feature type="transmembrane region" description="Helical" evidence="2">
    <location>
        <begin position="71"/>
        <end position="88"/>
    </location>
</feature>
<feature type="region of interest" description="Disordered" evidence="1">
    <location>
        <begin position="154"/>
        <end position="226"/>
    </location>
</feature>
<dbReference type="Proteomes" id="UP000199051">
    <property type="component" value="Unassembled WGS sequence"/>
</dbReference>
<feature type="transmembrane region" description="Helical" evidence="2">
    <location>
        <begin position="95"/>
        <end position="116"/>
    </location>
</feature>
<dbReference type="AlphaFoldDB" id="A0A1H9S5L1"/>
<organism evidence="3 4">
    <name type="scientific">Actinokineospora terrae</name>
    <dbReference type="NCBI Taxonomy" id="155974"/>
    <lineage>
        <taxon>Bacteria</taxon>
        <taxon>Bacillati</taxon>
        <taxon>Actinomycetota</taxon>
        <taxon>Actinomycetes</taxon>
        <taxon>Pseudonocardiales</taxon>
        <taxon>Pseudonocardiaceae</taxon>
        <taxon>Actinokineospora</taxon>
    </lineage>
</organism>
<dbReference type="RefSeq" id="WP_092777866.1">
    <property type="nucleotide sequence ID" value="NZ_FOGI01000005.1"/>
</dbReference>
<evidence type="ECO:0008006" key="5">
    <source>
        <dbReference type="Google" id="ProtNLM"/>
    </source>
</evidence>
<evidence type="ECO:0000313" key="4">
    <source>
        <dbReference type="Proteomes" id="UP000199051"/>
    </source>
</evidence>
<gene>
    <name evidence="3" type="ORF">SAMN04487818_105284</name>
</gene>
<evidence type="ECO:0000256" key="2">
    <source>
        <dbReference type="SAM" id="Phobius"/>
    </source>
</evidence>
<feature type="compositionally biased region" description="Gly residues" evidence="1">
    <location>
        <begin position="1"/>
        <end position="12"/>
    </location>
</feature>
<feature type="compositionally biased region" description="Pro residues" evidence="1">
    <location>
        <begin position="13"/>
        <end position="27"/>
    </location>
</feature>